<sequence length="460" mass="48201">MVVGSMVGAGVFSLPRNFAQATGVFGAIVAWAIAGFGMLMLAFVFQILAVRKPELDAGVYAYAKAGFGEFPGFFSAFGYWASACVGNVSYWVLVKSTLAPLFPALGTGDTVVAVAASTVGVWAFALLILRGVQQAAAVNKIVTVAKLVPIVMFLVVVLVSLDAGVFAANFWGGERSLSSIAGQVRATMLVTVFVFLGVEGASVYSRYARRRADVGRATVLGFVSVLALFASVTLLSYGTLPRSDLADLHQPSMGGVLESVVGSWGRAFIGAGLVVSVLGAYLAWTLMAAEVLFVSAEDRDMPRFLRRQNGAGAPSAALVLTSALTTAVLVTTLFSDDALTFTLEFCSSLSLVPYLLTAAYALKLAVTGETYADDPGAPRRRHLLTAGAAVVYTVFLLWAAGLSYLLLSCIVYALGTILFAMTRRENGRRVFARSELALFAVVVAGGVLGVAGLAAGWITL</sequence>
<dbReference type="EMBL" id="JAIBOA010000002">
    <property type="protein sequence ID" value="MBW8481397.1"/>
    <property type="molecule type" value="Genomic_DNA"/>
</dbReference>
<gene>
    <name evidence="10" type="ORF">K1Y72_03365</name>
</gene>
<feature type="transmembrane region" description="Helical" evidence="9">
    <location>
        <begin position="184"/>
        <end position="205"/>
    </location>
</feature>
<keyword evidence="4" id="KW-1003">Cell membrane</keyword>
<feature type="transmembrane region" description="Helical" evidence="9">
    <location>
        <begin position="267"/>
        <end position="294"/>
    </location>
</feature>
<feature type="transmembrane region" description="Helical" evidence="9">
    <location>
        <begin position="111"/>
        <end position="129"/>
    </location>
</feature>
<keyword evidence="11" id="KW-1185">Reference proteome</keyword>
<dbReference type="Gene3D" id="1.20.1740.10">
    <property type="entry name" value="Amino acid/polyamine transporter I"/>
    <property type="match status" value="1"/>
</dbReference>
<keyword evidence="3" id="KW-0813">Transport</keyword>
<feature type="transmembrane region" description="Helical" evidence="9">
    <location>
        <begin position="217"/>
        <end position="238"/>
    </location>
</feature>
<evidence type="ECO:0000256" key="3">
    <source>
        <dbReference type="ARBA" id="ARBA00022448"/>
    </source>
</evidence>
<organism evidence="10 11">
    <name type="scientific">Actinomadura parmotrematis</name>
    <dbReference type="NCBI Taxonomy" id="2864039"/>
    <lineage>
        <taxon>Bacteria</taxon>
        <taxon>Bacillati</taxon>
        <taxon>Actinomycetota</taxon>
        <taxon>Actinomycetes</taxon>
        <taxon>Streptosporangiales</taxon>
        <taxon>Thermomonosporaceae</taxon>
        <taxon>Actinomadura</taxon>
    </lineage>
</organism>
<keyword evidence="5 9" id="KW-0812">Transmembrane</keyword>
<dbReference type="PIRSF" id="PIRSF006060">
    <property type="entry name" value="AA_transporter"/>
    <property type="match status" value="1"/>
</dbReference>
<feature type="transmembrane region" description="Helical" evidence="9">
    <location>
        <begin position="383"/>
        <end position="399"/>
    </location>
</feature>
<accession>A0ABS7FLY6</accession>
<feature type="transmembrane region" description="Helical" evidence="9">
    <location>
        <begin position="436"/>
        <end position="458"/>
    </location>
</feature>
<feature type="transmembrane region" description="Helical" evidence="9">
    <location>
        <begin position="341"/>
        <end position="362"/>
    </location>
</feature>
<evidence type="ECO:0000256" key="6">
    <source>
        <dbReference type="ARBA" id="ARBA00022970"/>
    </source>
</evidence>
<dbReference type="InterPro" id="IPR002293">
    <property type="entry name" value="AA/rel_permease1"/>
</dbReference>
<evidence type="ECO:0000256" key="2">
    <source>
        <dbReference type="ARBA" id="ARBA00008220"/>
    </source>
</evidence>
<feature type="transmembrane region" description="Helical" evidence="9">
    <location>
        <begin position="24"/>
        <end position="49"/>
    </location>
</feature>
<dbReference type="Proteomes" id="UP000774570">
    <property type="component" value="Unassembled WGS sequence"/>
</dbReference>
<dbReference type="InterPro" id="IPR004754">
    <property type="entry name" value="Amino_acid_antiprt"/>
</dbReference>
<dbReference type="InterPro" id="IPR050367">
    <property type="entry name" value="APC_superfamily"/>
</dbReference>
<dbReference type="PANTHER" id="PTHR42770:SF4">
    <property type="entry name" value="ARGININE_ORNITHINE ANTIPORTER-RELATED"/>
    <property type="match status" value="1"/>
</dbReference>
<dbReference type="Pfam" id="PF13520">
    <property type="entry name" value="AA_permease_2"/>
    <property type="match status" value="1"/>
</dbReference>
<proteinExistence type="inferred from homology"/>
<evidence type="ECO:0000256" key="9">
    <source>
        <dbReference type="SAM" id="Phobius"/>
    </source>
</evidence>
<reference evidence="10 11" key="1">
    <citation type="submission" date="2021-07" db="EMBL/GenBank/DDBJ databases">
        <title>Actinomadura sp. PM05-2 isolated from lichen.</title>
        <authorList>
            <person name="Somphong A."/>
            <person name="Phongsopitanun W."/>
            <person name="Tanasupawat S."/>
            <person name="Peongsungnone V."/>
        </authorList>
    </citation>
    <scope>NUCLEOTIDE SEQUENCE [LARGE SCALE GENOMIC DNA]</scope>
    <source>
        <strain evidence="10 11">PM05-2</strain>
    </source>
</reference>
<feature type="transmembrane region" description="Helical" evidence="9">
    <location>
        <begin position="150"/>
        <end position="172"/>
    </location>
</feature>
<feature type="transmembrane region" description="Helical" evidence="9">
    <location>
        <begin position="405"/>
        <end position="424"/>
    </location>
</feature>
<dbReference type="NCBIfam" id="TIGR00905">
    <property type="entry name" value="2A0302"/>
    <property type="match status" value="1"/>
</dbReference>
<comment type="similarity">
    <text evidence="2">Belongs to the amino acid-polyamine-organocation (APC) superfamily. Basic amino acid/polyamine antiporter (APA) (TC 2.A.3.2) family.</text>
</comment>
<protein>
    <submittedName>
        <fullName evidence="10">Basic amino acid/polyamine antiporter</fullName>
    </submittedName>
</protein>
<dbReference type="PANTHER" id="PTHR42770">
    <property type="entry name" value="AMINO ACID TRANSPORTER-RELATED"/>
    <property type="match status" value="1"/>
</dbReference>
<feature type="transmembrane region" description="Helical" evidence="9">
    <location>
        <begin position="70"/>
        <end position="91"/>
    </location>
</feature>
<keyword evidence="8 9" id="KW-0472">Membrane</keyword>
<name>A0ABS7FLY6_9ACTN</name>
<evidence type="ECO:0000256" key="1">
    <source>
        <dbReference type="ARBA" id="ARBA00004651"/>
    </source>
</evidence>
<keyword evidence="7 9" id="KW-1133">Transmembrane helix</keyword>
<evidence type="ECO:0000256" key="8">
    <source>
        <dbReference type="ARBA" id="ARBA00023136"/>
    </source>
</evidence>
<feature type="transmembrane region" description="Helical" evidence="9">
    <location>
        <begin position="315"/>
        <end position="335"/>
    </location>
</feature>
<evidence type="ECO:0000313" key="11">
    <source>
        <dbReference type="Proteomes" id="UP000774570"/>
    </source>
</evidence>
<evidence type="ECO:0000313" key="10">
    <source>
        <dbReference type="EMBL" id="MBW8481397.1"/>
    </source>
</evidence>
<comment type="subcellular location">
    <subcellularLocation>
        <location evidence="1">Cell membrane</location>
        <topology evidence="1">Multi-pass membrane protein</topology>
    </subcellularLocation>
</comment>
<evidence type="ECO:0000256" key="4">
    <source>
        <dbReference type="ARBA" id="ARBA00022475"/>
    </source>
</evidence>
<evidence type="ECO:0000256" key="7">
    <source>
        <dbReference type="ARBA" id="ARBA00022989"/>
    </source>
</evidence>
<comment type="caution">
    <text evidence="10">The sequence shown here is derived from an EMBL/GenBank/DDBJ whole genome shotgun (WGS) entry which is preliminary data.</text>
</comment>
<keyword evidence="6" id="KW-0029">Amino-acid transport</keyword>
<evidence type="ECO:0000256" key="5">
    <source>
        <dbReference type="ARBA" id="ARBA00022692"/>
    </source>
</evidence>